<proteinExistence type="predicted"/>
<comment type="caution">
    <text evidence="1">The sequence shown here is derived from an EMBL/GenBank/DDBJ whole genome shotgun (WGS) entry which is preliminary data.</text>
</comment>
<protein>
    <submittedName>
        <fullName evidence="1">Uncharacterized protein</fullName>
    </submittedName>
</protein>
<dbReference type="EMBL" id="JANPWB010000007">
    <property type="protein sequence ID" value="KAJ1172107.1"/>
    <property type="molecule type" value="Genomic_DNA"/>
</dbReference>
<dbReference type="Proteomes" id="UP001066276">
    <property type="component" value="Chromosome 4_1"/>
</dbReference>
<dbReference type="AlphaFoldDB" id="A0AAV7T6S8"/>
<keyword evidence="2" id="KW-1185">Reference proteome</keyword>
<organism evidence="1 2">
    <name type="scientific">Pleurodeles waltl</name>
    <name type="common">Iberian ribbed newt</name>
    <dbReference type="NCBI Taxonomy" id="8319"/>
    <lineage>
        <taxon>Eukaryota</taxon>
        <taxon>Metazoa</taxon>
        <taxon>Chordata</taxon>
        <taxon>Craniata</taxon>
        <taxon>Vertebrata</taxon>
        <taxon>Euteleostomi</taxon>
        <taxon>Amphibia</taxon>
        <taxon>Batrachia</taxon>
        <taxon>Caudata</taxon>
        <taxon>Salamandroidea</taxon>
        <taxon>Salamandridae</taxon>
        <taxon>Pleurodelinae</taxon>
        <taxon>Pleurodeles</taxon>
    </lineage>
</organism>
<sequence length="240" mass="26561">MFVLKPSLGLRLQLATVALWSRGTSRCLTAYGYGFVRLCSLVAHGLQRPVVPPILLYCALRTVSTTASIVKKHQEGEVNETNATVGQQLVDEKKTPMDSKTFLKRKAFSSKKTYIHSYFIRARCGAGEGDEEGDSIIPLDNPAPQASQAPFTLLSPILEYATVPRLTRTEHKREHRQKQELDSTRRVTIFGMGSSIIEELVVLAHTALDECWNSPNGKNNVNTTTKTCLVGEPKEAICTQ</sequence>
<gene>
    <name evidence="1" type="ORF">NDU88_003959</name>
</gene>
<evidence type="ECO:0000313" key="1">
    <source>
        <dbReference type="EMBL" id="KAJ1172107.1"/>
    </source>
</evidence>
<name>A0AAV7T6S8_PLEWA</name>
<reference evidence="1" key="1">
    <citation type="journal article" date="2022" name="bioRxiv">
        <title>Sequencing and chromosome-scale assembly of the giantPleurodeles waltlgenome.</title>
        <authorList>
            <person name="Brown T."/>
            <person name="Elewa A."/>
            <person name="Iarovenko S."/>
            <person name="Subramanian E."/>
            <person name="Araus A.J."/>
            <person name="Petzold A."/>
            <person name="Susuki M."/>
            <person name="Suzuki K.-i.T."/>
            <person name="Hayashi T."/>
            <person name="Toyoda A."/>
            <person name="Oliveira C."/>
            <person name="Osipova E."/>
            <person name="Leigh N.D."/>
            <person name="Simon A."/>
            <person name="Yun M.H."/>
        </authorList>
    </citation>
    <scope>NUCLEOTIDE SEQUENCE</scope>
    <source>
        <strain evidence="1">20211129_DDA</strain>
        <tissue evidence="1">Liver</tissue>
    </source>
</reference>
<evidence type="ECO:0000313" key="2">
    <source>
        <dbReference type="Proteomes" id="UP001066276"/>
    </source>
</evidence>
<accession>A0AAV7T6S8</accession>